<protein>
    <submittedName>
        <fullName evidence="2">Plasmid replication initiation protein</fullName>
    </submittedName>
</protein>
<feature type="region of interest" description="Disordered" evidence="1">
    <location>
        <begin position="403"/>
        <end position="433"/>
    </location>
</feature>
<sequence>MMFFHQSLPNNNNKINISANNKTVTLNGTVSGETKPKGKTLARASRSAPRLDEVNVGRLGLVSIHERIPADYTEWEVDLEIAGRAAKLRCEALPKYGVPHGLDNDITVALINLYVEAGAPETREFATTAYRVLQRAGLRHSGQYYAALAESLQRLKTTTYSASDSWFDQKRRWVTAQFNYIEALEYSSDDDELSLSQGSLLKIRLAEPITASIRAKYLKPLDETLLARLHGTQARALYRLLDARRRDPTDLTRVLDAFTTDLRVWAQECKISDLKPARIKRTLETPHRQLVEEHYLASVEYGGTRTRPTITYTFADPARQEASSPLGAVTSTAGTDASLVKALRKYGMTAPVARQLITKYGEHHVTERLRKFVMMLASGYQAKNPAGLLYDVIRAEEGQYADPPGFTAHARSTRVVDSSGSRSTSPEDNEVQAEQEQARLRALPIEARVDHVVRLLQMLLHRELSTSDFARLHAKLFDIDDQITFGQRAVGLVAQKRKADLLDELRAILEG</sequence>
<dbReference type="EMBL" id="QJSX01000016">
    <property type="protein sequence ID" value="PYE51027.1"/>
    <property type="molecule type" value="Genomic_DNA"/>
</dbReference>
<accession>A0A318S3K0</accession>
<reference evidence="2 3" key="1">
    <citation type="submission" date="2018-06" db="EMBL/GenBank/DDBJ databases">
        <title>Genomic Encyclopedia of Type Strains, Phase IV (KMG-IV): sequencing the most valuable type-strain genomes for metagenomic binning, comparative biology and taxonomic classification.</title>
        <authorList>
            <person name="Goeker M."/>
        </authorList>
    </citation>
    <scope>NUCLEOTIDE SEQUENCE [LARGE SCALE GENOMIC DNA]</scope>
    <source>
        <strain evidence="2 3">DSM 18048</strain>
    </source>
</reference>
<feature type="compositionally biased region" description="Polar residues" evidence="1">
    <location>
        <begin position="415"/>
        <end position="426"/>
    </location>
</feature>
<keyword evidence="3" id="KW-1185">Reference proteome</keyword>
<comment type="caution">
    <text evidence="2">The sequence shown here is derived from an EMBL/GenBank/DDBJ whole genome shotgun (WGS) entry which is preliminary data.</text>
</comment>
<dbReference type="AlphaFoldDB" id="A0A318S3K0"/>
<organism evidence="2 3">
    <name type="scientific">Deinococcus yavapaiensis KR-236</name>
    <dbReference type="NCBI Taxonomy" id="694435"/>
    <lineage>
        <taxon>Bacteria</taxon>
        <taxon>Thermotogati</taxon>
        <taxon>Deinococcota</taxon>
        <taxon>Deinococci</taxon>
        <taxon>Deinococcales</taxon>
        <taxon>Deinococcaceae</taxon>
        <taxon>Deinococcus</taxon>
    </lineage>
</organism>
<dbReference type="Pfam" id="PF10134">
    <property type="entry name" value="RPA"/>
    <property type="match status" value="1"/>
</dbReference>
<dbReference type="Proteomes" id="UP000248326">
    <property type="component" value="Unassembled WGS sequence"/>
</dbReference>
<evidence type="ECO:0000313" key="3">
    <source>
        <dbReference type="Proteomes" id="UP000248326"/>
    </source>
</evidence>
<gene>
    <name evidence="2" type="ORF">DES52_11694</name>
</gene>
<name>A0A318S3K0_9DEIO</name>
<evidence type="ECO:0000313" key="2">
    <source>
        <dbReference type="EMBL" id="PYE51027.1"/>
    </source>
</evidence>
<dbReference type="InterPro" id="IPR018777">
    <property type="entry name" value="Replication_initiator_prot_A"/>
</dbReference>
<proteinExistence type="predicted"/>
<evidence type="ECO:0000256" key="1">
    <source>
        <dbReference type="SAM" id="MobiDB-lite"/>
    </source>
</evidence>